<sequence>MITVKYFASLKNFSNTDEDQFEASGISTLLDLSHAISKNHPQLGEMIRGKKIMVSVNLDVANLESEIHDGDEVALLPPFSGGTHS</sequence>
<evidence type="ECO:0000313" key="5">
    <source>
        <dbReference type="Proteomes" id="UP000594464"/>
    </source>
</evidence>
<reference evidence="5" key="1">
    <citation type="submission" date="2020-02" db="EMBL/GenBank/DDBJ databases">
        <title>Genomic and physiological characterization of two novel Nitrospinaceae genera.</title>
        <authorList>
            <person name="Mueller A.J."/>
            <person name="Jung M.-Y."/>
            <person name="Strachan C.R."/>
            <person name="Herbold C.W."/>
            <person name="Kirkegaard R.H."/>
            <person name="Daims H."/>
        </authorList>
    </citation>
    <scope>NUCLEOTIDE SEQUENCE [LARGE SCALE GENOMIC DNA]</scope>
</reference>
<protein>
    <recommendedName>
        <fullName evidence="3">Molybdopterin synthase sulfur carrier subunit</fullName>
    </recommendedName>
</protein>
<comment type="similarity">
    <text evidence="2">Belongs to the MoaD family.</text>
</comment>
<evidence type="ECO:0000256" key="1">
    <source>
        <dbReference type="ARBA" id="ARBA00022741"/>
    </source>
</evidence>
<evidence type="ECO:0000256" key="2">
    <source>
        <dbReference type="ARBA" id="ARBA00024200"/>
    </source>
</evidence>
<dbReference type="InterPro" id="IPR044672">
    <property type="entry name" value="MOCS2A"/>
</dbReference>
<dbReference type="Proteomes" id="UP000594464">
    <property type="component" value="Chromosome"/>
</dbReference>
<organism evidence="4 5">
    <name type="scientific">Candidatus Nitrohelix vancouverensis</name>
    <dbReference type="NCBI Taxonomy" id="2705534"/>
    <lineage>
        <taxon>Bacteria</taxon>
        <taxon>Pseudomonadati</taxon>
        <taxon>Nitrospinota/Tectimicrobiota group</taxon>
        <taxon>Nitrospinota</taxon>
        <taxon>Nitrospinia</taxon>
        <taxon>Nitrospinales</taxon>
        <taxon>Nitrospinaceae</taxon>
        <taxon>Candidatus Nitrohelix</taxon>
    </lineage>
</organism>
<dbReference type="InterPro" id="IPR010038">
    <property type="entry name" value="MoaD_arc-typ"/>
</dbReference>
<dbReference type="NCBIfam" id="TIGR01687">
    <property type="entry name" value="moaD_arch"/>
    <property type="match status" value="1"/>
</dbReference>
<dbReference type="Pfam" id="PF02597">
    <property type="entry name" value="ThiS"/>
    <property type="match status" value="1"/>
</dbReference>
<dbReference type="Gene3D" id="3.10.20.30">
    <property type="match status" value="1"/>
</dbReference>
<dbReference type="GO" id="GO:0000166">
    <property type="term" value="F:nucleotide binding"/>
    <property type="evidence" value="ECO:0007669"/>
    <property type="project" value="UniProtKB-KW"/>
</dbReference>
<dbReference type="SUPFAM" id="SSF54285">
    <property type="entry name" value="MoaD/ThiS"/>
    <property type="match status" value="1"/>
</dbReference>
<dbReference type="UniPathway" id="UPA00344"/>
<dbReference type="InterPro" id="IPR003749">
    <property type="entry name" value="ThiS/MoaD-like"/>
</dbReference>
<proteinExistence type="inferred from homology"/>
<dbReference type="AlphaFoldDB" id="A0A7T0G3U3"/>
<accession>A0A7T0G3U3</accession>
<evidence type="ECO:0000313" key="4">
    <source>
        <dbReference type="EMBL" id="QPJ65688.1"/>
    </source>
</evidence>
<dbReference type="InterPro" id="IPR016155">
    <property type="entry name" value="Mopterin_synth/thiamin_S_b"/>
</dbReference>
<dbReference type="CDD" id="cd00754">
    <property type="entry name" value="Ubl_MoaD"/>
    <property type="match status" value="1"/>
</dbReference>
<evidence type="ECO:0000256" key="3">
    <source>
        <dbReference type="ARBA" id="ARBA00024247"/>
    </source>
</evidence>
<dbReference type="KEGG" id="nva:G3M78_09900"/>
<name>A0A7T0G3U3_9BACT</name>
<gene>
    <name evidence="4" type="ORF">G3M78_09900</name>
</gene>
<dbReference type="GO" id="GO:0006777">
    <property type="term" value="P:Mo-molybdopterin cofactor biosynthetic process"/>
    <property type="evidence" value="ECO:0007669"/>
    <property type="project" value="InterPro"/>
</dbReference>
<keyword evidence="1" id="KW-0547">Nucleotide-binding</keyword>
<dbReference type="PANTHER" id="PTHR33359">
    <property type="entry name" value="MOLYBDOPTERIN SYNTHASE SULFUR CARRIER SUBUNIT"/>
    <property type="match status" value="1"/>
</dbReference>
<dbReference type="PANTHER" id="PTHR33359:SF1">
    <property type="entry name" value="MOLYBDOPTERIN SYNTHASE SULFUR CARRIER SUBUNIT"/>
    <property type="match status" value="1"/>
</dbReference>
<dbReference type="GO" id="GO:1990133">
    <property type="term" value="C:molybdopterin adenylyltransferase complex"/>
    <property type="evidence" value="ECO:0007669"/>
    <property type="project" value="TreeGrafter"/>
</dbReference>
<dbReference type="EMBL" id="CP048620">
    <property type="protein sequence ID" value="QPJ65688.1"/>
    <property type="molecule type" value="Genomic_DNA"/>
</dbReference>
<dbReference type="InterPro" id="IPR012675">
    <property type="entry name" value="Beta-grasp_dom_sf"/>
</dbReference>